<gene>
    <name evidence="2" type="ORF">ZOSMA_3G01280</name>
</gene>
<evidence type="ECO:0000313" key="3">
    <source>
        <dbReference type="Proteomes" id="UP000036987"/>
    </source>
</evidence>
<keyword evidence="3" id="KW-1185">Reference proteome</keyword>
<evidence type="ECO:0000256" key="1">
    <source>
        <dbReference type="SAM" id="MobiDB-lite"/>
    </source>
</evidence>
<proteinExistence type="predicted"/>
<dbReference type="EMBL" id="LFYR01001213">
    <property type="protein sequence ID" value="KMZ63646.1"/>
    <property type="molecule type" value="Genomic_DNA"/>
</dbReference>
<comment type="caution">
    <text evidence="2">The sequence shown here is derived from an EMBL/GenBank/DDBJ whole genome shotgun (WGS) entry which is preliminary data.</text>
</comment>
<reference evidence="3" key="1">
    <citation type="journal article" date="2016" name="Nature">
        <title>The genome of the seagrass Zostera marina reveals angiosperm adaptation to the sea.</title>
        <authorList>
            <person name="Olsen J.L."/>
            <person name="Rouze P."/>
            <person name="Verhelst B."/>
            <person name="Lin Y.-C."/>
            <person name="Bayer T."/>
            <person name="Collen J."/>
            <person name="Dattolo E."/>
            <person name="De Paoli E."/>
            <person name="Dittami S."/>
            <person name="Maumus F."/>
            <person name="Michel G."/>
            <person name="Kersting A."/>
            <person name="Lauritano C."/>
            <person name="Lohaus R."/>
            <person name="Toepel M."/>
            <person name="Tonon T."/>
            <person name="Vanneste K."/>
            <person name="Amirebrahimi M."/>
            <person name="Brakel J."/>
            <person name="Bostroem C."/>
            <person name="Chovatia M."/>
            <person name="Grimwood J."/>
            <person name="Jenkins J.W."/>
            <person name="Jueterbock A."/>
            <person name="Mraz A."/>
            <person name="Stam W.T."/>
            <person name="Tice H."/>
            <person name="Bornberg-Bauer E."/>
            <person name="Green P.J."/>
            <person name="Pearson G.A."/>
            <person name="Procaccini G."/>
            <person name="Duarte C.M."/>
            <person name="Schmutz J."/>
            <person name="Reusch T.B.H."/>
            <person name="Van de Peer Y."/>
        </authorList>
    </citation>
    <scope>NUCLEOTIDE SEQUENCE [LARGE SCALE GENOMIC DNA]</scope>
    <source>
        <strain evidence="3">cv. Finnish</strain>
    </source>
</reference>
<dbReference type="AlphaFoldDB" id="A0A0K9P3P6"/>
<organism evidence="2 3">
    <name type="scientific">Zostera marina</name>
    <name type="common">Eelgrass</name>
    <dbReference type="NCBI Taxonomy" id="29655"/>
    <lineage>
        <taxon>Eukaryota</taxon>
        <taxon>Viridiplantae</taxon>
        <taxon>Streptophyta</taxon>
        <taxon>Embryophyta</taxon>
        <taxon>Tracheophyta</taxon>
        <taxon>Spermatophyta</taxon>
        <taxon>Magnoliopsida</taxon>
        <taxon>Liliopsida</taxon>
        <taxon>Zosteraceae</taxon>
        <taxon>Zostera</taxon>
    </lineage>
</organism>
<evidence type="ECO:0000313" key="2">
    <source>
        <dbReference type="EMBL" id="KMZ63646.1"/>
    </source>
</evidence>
<dbReference type="Proteomes" id="UP000036987">
    <property type="component" value="Unassembled WGS sequence"/>
</dbReference>
<protein>
    <submittedName>
        <fullName evidence="2">Uncharacterized protein</fullName>
    </submittedName>
</protein>
<feature type="compositionally biased region" description="Polar residues" evidence="1">
    <location>
        <begin position="27"/>
        <end position="37"/>
    </location>
</feature>
<feature type="region of interest" description="Disordered" evidence="1">
    <location>
        <begin position="23"/>
        <end position="50"/>
    </location>
</feature>
<name>A0A0K9P3P6_ZOSMR</name>
<dbReference type="PANTHER" id="PTHR31722">
    <property type="entry name" value="OS06G0675200 PROTEIN"/>
    <property type="match status" value="1"/>
</dbReference>
<accession>A0A0K9P3P6</accession>
<sequence length="107" mass="11767">MMIPVNNASVESPRMNSYGKIVFQGPERSSSSPSTFNGGPRSKHHGVERSYSANVRVTPVLNVPVCSLRGSAKNVFRFGQLFSLQQKKDGKYLTGRTGVGRGHRQMK</sequence>
<dbReference type="OrthoDB" id="689767at2759"/>
<dbReference type="PANTHER" id="PTHR31722:SF0">
    <property type="entry name" value="OS06G0675200 PROTEIN"/>
    <property type="match status" value="1"/>
</dbReference>